<evidence type="ECO:0000256" key="4">
    <source>
        <dbReference type="RuleBase" id="RU361117"/>
    </source>
</evidence>
<dbReference type="UniPathway" id="UPA00299"/>
<dbReference type="SUPFAM" id="SSF56784">
    <property type="entry name" value="HAD-like"/>
    <property type="match status" value="1"/>
</dbReference>
<dbReference type="EC" id="3.1.3.12" evidence="4"/>
<dbReference type="InterPro" id="IPR006379">
    <property type="entry name" value="HAD-SF_hydro_IIB"/>
</dbReference>
<comment type="cofactor">
    <cofactor evidence="4">
        <name>Mg(2+)</name>
        <dbReference type="ChEBI" id="CHEBI:18420"/>
    </cofactor>
</comment>
<evidence type="ECO:0000256" key="2">
    <source>
        <dbReference type="ARBA" id="ARBA00008770"/>
    </source>
</evidence>
<name>A0A5D3WL72_9BACT</name>
<dbReference type="NCBIfam" id="TIGR01484">
    <property type="entry name" value="HAD-SF-IIB"/>
    <property type="match status" value="1"/>
</dbReference>
<organism evidence="5 6">
    <name type="scientific">Geothermobacter ehrlichii</name>
    <dbReference type="NCBI Taxonomy" id="213224"/>
    <lineage>
        <taxon>Bacteria</taxon>
        <taxon>Pseudomonadati</taxon>
        <taxon>Thermodesulfobacteriota</taxon>
        <taxon>Desulfuromonadia</taxon>
        <taxon>Desulfuromonadales</taxon>
        <taxon>Geothermobacteraceae</taxon>
        <taxon>Geothermobacter</taxon>
    </lineage>
</organism>
<comment type="function">
    <text evidence="4">Removes the phosphate from trehalose 6-phosphate to produce free trehalose.</text>
</comment>
<dbReference type="Pfam" id="PF02358">
    <property type="entry name" value="Trehalose_PPase"/>
    <property type="match status" value="1"/>
</dbReference>
<dbReference type="PANTHER" id="PTHR43768">
    <property type="entry name" value="TREHALOSE 6-PHOSPHATE PHOSPHATASE"/>
    <property type="match status" value="1"/>
</dbReference>
<dbReference type="GO" id="GO:0005992">
    <property type="term" value="P:trehalose biosynthetic process"/>
    <property type="evidence" value="ECO:0007669"/>
    <property type="project" value="UniProtKB-UniPathway"/>
</dbReference>
<comment type="similarity">
    <text evidence="2 4">Belongs to the trehalose phosphatase family.</text>
</comment>
<dbReference type="PANTHER" id="PTHR43768:SF3">
    <property type="entry name" value="TREHALOSE 6-PHOSPHATE PHOSPHATASE"/>
    <property type="match status" value="1"/>
</dbReference>
<dbReference type="InterPro" id="IPR036412">
    <property type="entry name" value="HAD-like_sf"/>
</dbReference>
<dbReference type="InterPro" id="IPR023214">
    <property type="entry name" value="HAD_sf"/>
</dbReference>
<protein>
    <recommendedName>
        <fullName evidence="4">Trehalose 6-phosphate phosphatase</fullName>
        <ecNumber evidence="4">3.1.3.12</ecNumber>
    </recommendedName>
</protein>
<accession>A0A5D3WL72</accession>
<dbReference type="AlphaFoldDB" id="A0A5D3WL72"/>
<evidence type="ECO:0000256" key="3">
    <source>
        <dbReference type="ARBA" id="ARBA00022801"/>
    </source>
</evidence>
<comment type="catalytic activity">
    <reaction evidence="4">
        <text>alpha,alpha-trehalose 6-phosphate + H2O = alpha,alpha-trehalose + phosphate</text>
        <dbReference type="Rhea" id="RHEA:23420"/>
        <dbReference type="ChEBI" id="CHEBI:15377"/>
        <dbReference type="ChEBI" id="CHEBI:16551"/>
        <dbReference type="ChEBI" id="CHEBI:43474"/>
        <dbReference type="ChEBI" id="CHEBI:58429"/>
        <dbReference type="EC" id="3.1.3.12"/>
    </reaction>
</comment>
<proteinExistence type="inferred from homology"/>
<dbReference type="Gene3D" id="3.30.70.1020">
    <property type="entry name" value="Trehalose-6-phosphate phosphatase related protein, domain 2"/>
    <property type="match status" value="1"/>
</dbReference>
<keyword evidence="4" id="KW-0479">Metal-binding</keyword>
<evidence type="ECO:0000313" key="5">
    <source>
        <dbReference type="EMBL" id="TYO99191.1"/>
    </source>
</evidence>
<dbReference type="NCBIfam" id="TIGR00685">
    <property type="entry name" value="T6PP"/>
    <property type="match status" value="1"/>
</dbReference>
<reference evidence="5 6" key="1">
    <citation type="submission" date="2019-07" db="EMBL/GenBank/DDBJ databases">
        <title>Genomic Encyclopedia of Type Strains, Phase IV (KMG-IV): sequencing the most valuable type-strain genomes for metagenomic binning, comparative biology and taxonomic classification.</title>
        <authorList>
            <person name="Goeker M."/>
        </authorList>
    </citation>
    <scope>NUCLEOTIDE SEQUENCE [LARGE SCALE GENOMIC DNA]</scope>
    <source>
        <strain evidence="5 6">SS015</strain>
    </source>
</reference>
<dbReference type="Proteomes" id="UP000324159">
    <property type="component" value="Unassembled WGS sequence"/>
</dbReference>
<dbReference type="Gene3D" id="3.40.50.1000">
    <property type="entry name" value="HAD superfamily/HAD-like"/>
    <property type="match status" value="1"/>
</dbReference>
<dbReference type="RefSeq" id="WP_246140184.1">
    <property type="nucleotide sequence ID" value="NZ_VNIB01000003.1"/>
</dbReference>
<dbReference type="InterPro" id="IPR044651">
    <property type="entry name" value="OTSB-like"/>
</dbReference>
<comment type="pathway">
    <text evidence="1 4">Glycan biosynthesis; trehalose biosynthesis.</text>
</comment>
<comment type="caution">
    <text evidence="5">The sequence shown here is derived from an EMBL/GenBank/DDBJ whole genome shotgun (WGS) entry which is preliminary data.</text>
</comment>
<dbReference type="GO" id="GO:0004805">
    <property type="term" value="F:trehalose-phosphatase activity"/>
    <property type="evidence" value="ECO:0007669"/>
    <property type="project" value="UniProtKB-EC"/>
</dbReference>
<evidence type="ECO:0000256" key="1">
    <source>
        <dbReference type="ARBA" id="ARBA00005199"/>
    </source>
</evidence>
<keyword evidence="6" id="KW-1185">Reference proteome</keyword>
<gene>
    <name evidence="5" type="ORF">EDC39_10334</name>
</gene>
<keyword evidence="3 4" id="KW-0378">Hydrolase</keyword>
<sequence length="263" mass="29441">MPEPGLPAAFWRAVRNHDRYLLLLDYDGTLAPFVAERDRAFPHPGVEGRLESIIAAENCRTVIVTGRPVADIPRLLRLPRLPEIWGCHGWERLRAEGRLESPGLPQSWRRALVEAAALEGIGCPPHAVERKPFSVAVHWRGLDGGERERLQVGARRLLGELAERYLLELHPFDGGLELRCPGRDKGSVVRDLLAEEPPSVCVVYLGDDLTDEDAFAALEGRGQGILVREEVRPTRATWWIRPPNGLLRFLDDWKKLLVAGGTE</sequence>
<dbReference type="EMBL" id="VNIB01000003">
    <property type="protein sequence ID" value="TYO99191.1"/>
    <property type="molecule type" value="Genomic_DNA"/>
</dbReference>
<evidence type="ECO:0000313" key="6">
    <source>
        <dbReference type="Proteomes" id="UP000324159"/>
    </source>
</evidence>
<dbReference type="GO" id="GO:0046872">
    <property type="term" value="F:metal ion binding"/>
    <property type="evidence" value="ECO:0007669"/>
    <property type="project" value="UniProtKB-KW"/>
</dbReference>
<dbReference type="InterPro" id="IPR003337">
    <property type="entry name" value="Trehalose_PPase"/>
</dbReference>
<keyword evidence="4" id="KW-0460">Magnesium</keyword>